<dbReference type="SMART" id="SM00701">
    <property type="entry name" value="PGRP"/>
    <property type="match status" value="1"/>
</dbReference>
<sequence>MVQQIMPKQRFKEENEVTSVSKCVYNESSSETPTSNTKLMKIILALSLTSIVISLASMVCVLTLAKLECHGQNQEVVPEDTATFAPKAKALRIVTRNEWLAQPPRERLDDLKLPVNKVIISHTTTEECKTQSACLYRVRSIQGQNIGAENYGDIGYNFLIGGDGNVYEGRGWLKVGAFVRGQNTKSIGITFIGDYRHEAPSQAQMETMDALLKSGIKSGHLTQDYRLYGSCQFMQTESPGRLLYVELKKHSHWSDAQWEKRA</sequence>
<dbReference type="InterPro" id="IPR015510">
    <property type="entry name" value="PGRP"/>
</dbReference>
<evidence type="ECO:0000259" key="5">
    <source>
        <dbReference type="SMART" id="SM00644"/>
    </source>
</evidence>
<evidence type="ECO:0000256" key="4">
    <source>
        <dbReference type="SAM" id="Phobius"/>
    </source>
</evidence>
<dbReference type="GO" id="GO:0045087">
    <property type="term" value="P:innate immune response"/>
    <property type="evidence" value="ECO:0007669"/>
    <property type="project" value="UniProtKB-KW"/>
</dbReference>
<dbReference type="EMBL" id="HBUE01068809">
    <property type="protein sequence ID" value="CAG6471852.1"/>
    <property type="molecule type" value="Transcribed_RNA"/>
</dbReference>
<dbReference type="EMBL" id="HBUE01196188">
    <property type="protein sequence ID" value="CAG6527803.1"/>
    <property type="molecule type" value="Transcribed_RNA"/>
</dbReference>
<evidence type="ECO:0000313" key="7">
    <source>
        <dbReference type="EMBL" id="CAG6471852.1"/>
    </source>
</evidence>
<dbReference type="GO" id="GO:0008745">
    <property type="term" value="F:N-acetylmuramoyl-L-alanine amidase activity"/>
    <property type="evidence" value="ECO:0007669"/>
    <property type="project" value="InterPro"/>
</dbReference>
<dbReference type="PANTHER" id="PTHR11022">
    <property type="entry name" value="PEPTIDOGLYCAN RECOGNITION PROTEIN"/>
    <property type="match status" value="1"/>
</dbReference>
<dbReference type="Gene3D" id="3.40.80.10">
    <property type="entry name" value="Peptidoglycan recognition protein-like"/>
    <property type="match status" value="1"/>
</dbReference>
<dbReference type="Pfam" id="PF01510">
    <property type="entry name" value="Amidase_2"/>
    <property type="match status" value="1"/>
</dbReference>
<dbReference type="GO" id="GO:0008270">
    <property type="term" value="F:zinc ion binding"/>
    <property type="evidence" value="ECO:0007669"/>
    <property type="project" value="InterPro"/>
</dbReference>
<proteinExistence type="inferred from homology"/>
<feature type="transmembrane region" description="Helical" evidence="4">
    <location>
        <begin position="42"/>
        <end position="65"/>
    </location>
</feature>
<dbReference type="AlphaFoldDB" id="A0A8D8FGI9"/>
<keyword evidence="4" id="KW-0472">Membrane</keyword>
<evidence type="ECO:0000256" key="1">
    <source>
        <dbReference type="ARBA" id="ARBA00007553"/>
    </source>
</evidence>
<comment type="similarity">
    <text evidence="1">Belongs to the N-acetylmuramoyl-L-alanine amidase 2 family.</text>
</comment>
<dbReference type="EMBL" id="HBUE01302188">
    <property type="protein sequence ID" value="CAG6579526.1"/>
    <property type="molecule type" value="Transcribed_RNA"/>
</dbReference>
<dbReference type="PANTHER" id="PTHR11022:SF41">
    <property type="entry name" value="PEPTIDOGLYCAN-RECOGNITION PROTEIN LC-RELATED"/>
    <property type="match status" value="1"/>
</dbReference>
<evidence type="ECO:0000256" key="2">
    <source>
        <dbReference type="ARBA" id="ARBA00022588"/>
    </source>
</evidence>
<feature type="domain" description="Peptidoglycan recognition protein family" evidence="6">
    <location>
        <begin position="91"/>
        <end position="234"/>
    </location>
</feature>
<protein>
    <submittedName>
        <fullName evidence="7">Peptidoglycan recognition protein</fullName>
    </submittedName>
</protein>
<dbReference type="InterPro" id="IPR036505">
    <property type="entry name" value="Amidase/PGRP_sf"/>
</dbReference>
<reference evidence="7" key="1">
    <citation type="submission" date="2021-05" db="EMBL/GenBank/DDBJ databases">
        <authorList>
            <person name="Alioto T."/>
            <person name="Alioto T."/>
            <person name="Gomez Garrido J."/>
        </authorList>
    </citation>
    <scope>NUCLEOTIDE SEQUENCE</scope>
</reference>
<keyword evidence="2" id="KW-0399">Innate immunity</keyword>
<dbReference type="SMART" id="SM00644">
    <property type="entry name" value="Ami_2"/>
    <property type="match status" value="1"/>
</dbReference>
<name>A0A8D8FGI9_CULPI</name>
<dbReference type="SUPFAM" id="SSF55846">
    <property type="entry name" value="N-acetylmuramoyl-L-alanine amidase-like"/>
    <property type="match status" value="1"/>
</dbReference>
<dbReference type="InterPro" id="IPR006619">
    <property type="entry name" value="PGRP_domain_met/bac"/>
</dbReference>
<dbReference type="InterPro" id="IPR002502">
    <property type="entry name" value="Amidase_domain"/>
</dbReference>
<organism evidence="7">
    <name type="scientific">Culex pipiens</name>
    <name type="common">House mosquito</name>
    <dbReference type="NCBI Taxonomy" id="7175"/>
    <lineage>
        <taxon>Eukaryota</taxon>
        <taxon>Metazoa</taxon>
        <taxon>Ecdysozoa</taxon>
        <taxon>Arthropoda</taxon>
        <taxon>Hexapoda</taxon>
        <taxon>Insecta</taxon>
        <taxon>Pterygota</taxon>
        <taxon>Neoptera</taxon>
        <taxon>Endopterygota</taxon>
        <taxon>Diptera</taxon>
        <taxon>Nematocera</taxon>
        <taxon>Culicoidea</taxon>
        <taxon>Culicidae</taxon>
        <taxon>Culicinae</taxon>
        <taxon>Culicini</taxon>
        <taxon>Culex</taxon>
        <taxon>Culex</taxon>
    </lineage>
</organism>
<dbReference type="GO" id="GO:0009253">
    <property type="term" value="P:peptidoglycan catabolic process"/>
    <property type="evidence" value="ECO:0007669"/>
    <property type="project" value="InterPro"/>
</dbReference>
<keyword evidence="4" id="KW-0812">Transmembrane</keyword>
<keyword evidence="3" id="KW-0391">Immunity</keyword>
<dbReference type="CDD" id="cd06583">
    <property type="entry name" value="PGRP"/>
    <property type="match status" value="1"/>
</dbReference>
<evidence type="ECO:0000256" key="3">
    <source>
        <dbReference type="ARBA" id="ARBA00022859"/>
    </source>
</evidence>
<dbReference type="FunFam" id="3.40.80.10:FF:000001">
    <property type="entry name" value="Peptidoglycan recognition protein 1"/>
    <property type="match status" value="1"/>
</dbReference>
<accession>A0A8D8FGI9</accession>
<evidence type="ECO:0000259" key="6">
    <source>
        <dbReference type="SMART" id="SM00701"/>
    </source>
</evidence>
<keyword evidence="4" id="KW-1133">Transmembrane helix</keyword>
<feature type="domain" description="N-acetylmuramoyl-L-alanine amidase" evidence="5">
    <location>
        <begin position="103"/>
        <end position="240"/>
    </location>
</feature>